<protein>
    <submittedName>
        <fullName evidence="2">Uncharacterized protein</fullName>
    </submittedName>
</protein>
<sequence>MGICLNILQYTCTGHAAPSARAQINEAKRAIALITSVCRFITINAAVPRPDLFSTRESKSINTVEQISLGRIGVEDPPGITPSRLSQPPIMPPQ</sequence>
<comment type="caution">
    <text evidence="2">The sequence shown here is derived from an EMBL/GenBank/DDBJ whole genome shotgun (WGS) entry which is preliminary data.</text>
</comment>
<dbReference type="EMBL" id="NJHN03000060">
    <property type="protein sequence ID" value="KAH9419257.1"/>
    <property type="molecule type" value="Genomic_DNA"/>
</dbReference>
<organism evidence="2 3">
    <name type="scientific">Dermatophagoides pteronyssinus</name>
    <name type="common">European house dust mite</name>
    <dbReference type="NCBI Taxonomy" id="6956"/>
    <lineage>
        <taxon>Eukaryota</taxon>
        <taxon>Metazoa</taxon>
        <taxon>Ecdysozoa</taxon>
        <taxon>Arthropoda</taxon>
        <taxon>Chelicerata</taxon>
        <taxon>Arachnida</taxon>
        <taxon>Acari</taxon>
        <taxon>Acariformes</taxon>
        <taxon>Sarcoptiformes</taxon>
        <taxon>Astigmata</taxon>
        <taxon>Psoroptidia</taxon>
        <taxon>Analgoidea</taxon>
        <taxon>Pyroglyphidae</taxon>
        <taxon>Dermatophagoidinae</taxon>
        <taxon>Dermatophagoides</taxon>
    </lineage>
</organism>
<evidence type="ECO:0000256" key="1">
    <source>
        <dbReference type="SAM" id="MobiDB-lite"/>
    </source>
</evidence>
<evidence type="ECO:0000313" key="3">
    <source>
        <dbReference type="Proteomes" id="UP000887458"/>
    </source>
</evidence>
<name>A0ABQ8J9G9_DERPT</name>
<feature type="region of interest" description="Disordered" evidence="1">
    <location>
        <begin position="72"/>
        <end position="94"/>
    </location>
</feature>
<dbReference type="Proteomes" id="UP000887458">
    <property type="component" value="Unassembled WGS sequence"/>
</dbReference>
<reference evidence="2 3" key="1">
    <citation type="journal article" date="2018" name="J. Allergy Clin. Immunol.">
        <title>High-quality assembly of Dermatophagoides pteronyssinus genome and transcriptome reveals a wide range of novel allergens.</title>
        <authorList>
            <person name="Liu X.Y."/>
            <person name="Yang K.Y."/>
            <person name="Wang M.Q."/>
            <person name="Kwok J.S."/>
            <person name="Zeng X."/>
            <person name="Yang Z."/>
            <person name="Xiao X.J."/>
            <person name="Lau C.P."/>
            <person name="Li Y."/>
            <person name="Huang Z.M."/>
            <person name="Ba J.G."/>
            <person name="Yim A.K."/>
            <person name="Ouyang C.Y."/>
            <person name="Ngai S.M."/>
            <person name="Chan T.F."/>
            <person name="Leung E.L."/>
            <person name="Liu L."/>
            <person name="Liu Z.G."/>
            <person name="Tsui S.K."/>
        </authorList>
    </citation>
    <scope>NUCLEOTIDE SEQUENCE [LARGE SCALE GENOMIC DNA]</scope>
    <source>
        <strain evidence="2">Derp</strain>
    </source>
</reference>
<reference evidence="2 3" key="2">
    <citation type="journal article" date="2022" name="Mol. Biol. Evol.">
        <title>Comparative Genomics Reveals Insights into the Divergent Evolution of Astigmatic Mites and Household Pest Adaptations.</title>
        <authorList>
            <person name="Xiong Q."/>
            <person name="Wan A.T."/>
            <person name="Liu X."/>
            <person name="Fung C.S."/>
            <person name="Xiao X."/>
            <person name="Malainual N."/>
            <person name="Hou J."/>
            <person name="Wang L."/>
            <person name="Wang M."/>
            <person name="Yang K.Y."/>
            <person name="Cui Y."/>
            <person name="Leung E.L."/>
            <person name="Nong W."/>
            <person name="Shin S.K."/>
            <person name="Au S.W."/>
            <person name="Jeong K.Y."/>
            <person name="Chew F.T."/>
            <person name="Hui J.H."/>
            <person name="Leung T.F."/>
            <person name="Tungtrongchitr A."/>
            <person name="Zhong N."/>
            <person name="Liu Z."/>
            <person name="Tsui S.K."/>
        </authorList>
    </citation>
    <scope>NUCLEOTIDE SEQUENCE [LARGE SCALE GENOMIC DNA]</scope>
    <source>
        <strain evidence="2">Derp</strain>
    </source>
</reference>
<evidence type="ECO:0000313" key="2">
    <source>
        <dbReference type="EMBL" id="KAH9419257.1"/>
    </source>
</evidence>
<proteinExistence type="predicted"/>
<gene>
    <name evidence="2" type="ORF">DERP_005764</name>
</gene>
<accession>A0ABQ8J9G9</accession>
<keyword evidence="3" id="KW-1185">Reference proteome</keyword>